<dbReference type="InterPro" id="IPR026904">
    <property type="entry name" value="MnmG_C"/>
</dbReference>
<sequence length="628" mass="69564">MTYNAGNYDVIVVGAGHAGVEAAYASARMGAKTLMLTLNLDMIAFMPCNPSIGGPAKGIVVREIDALGGIMGKIIDKSYIQMRMLNTGKGPAVQALRAQADKPVYMQEVKNLVENEKNLTVRQGMVNSLIVEDGICKGVITETKAAYYAKSVIVTTGTFMRGKVLMGDLEYESGPNNQRVSIKLSENLEELGFNLTRFKTGTPPRVNSHTIDYSKTEIQPGDENPKSFSYETTEVIENQIPCWLTYTNEFTHQVINENLTLSAMYSGMKRGTGPRYCPSIEDKIVRFNDKPRHQIFLEPEGRNTEEVYVQGLSTSLPESVQHEMVKSVPGLENAEIMRAGYAIEYDAVVPTQLWPTLETKRLPGLFTAGQINGTSGYEEAAGQGLMAGMNAAAKVTGKEPIILDRSQAYIGVMIDDLVTKGTNEPYRLLTSRAEYRLLLRHDNADLRLTDIGYDYGLISEERYAAFTAKKEQVEAEKKRLNKIVVKPTEEVQNVMKSAGAAPMKEAVKAYDLLKRPELTYEHVEKMIENGENISEDVKEQVAIQIKYEGYIKKAREQVARMLKMEDKKIPADIDYTAINGIATEAIEKLKKVRPLSVGQASRISGVNPADISILLVYIEQGNIARIAN</sequence>
<feature type="binding site" evidence="12">
    <location>
        <begin position="273"/>
        <end position="287"/>
    </location>
    <ligand>
        <name>NAD(+)</name>
        <dbReference type="ChEBI" id="CHEBI:57540"/>
    </ligand>
</feature>
<evidence type="ECO:0000313" key="14">
    <source>
        <dbReference type="EMBL" id="GEN89708.1"/>
    </source>
</evidence>
<dbReference type="HAMAP" id="MF_00129">
    <property type="entry name" value="MnmG_GidA"/>
    <property type="match status" value="1"/>
</dbReference>
<evidence type="ECO:0000313" key="15">
    <source>
        <dbReference type="Proteomes" id="UP000321558"/>
    </source>
</evidence>
<evidence type="ECO:0000256" key="5">
    <source>
        <dbReference type="ARBA" id="ARBA00022490"/>
    </source>
</evidence>
<dbReference type="OrthoDB" id="9815560at2"/>
<reference evidence="14 15" key="1">
    <citation type="submission" date="2019-07" db="EMBL/GenBank/DDBJ databases">
        <title>Whole genome shotgun sequence of Oceanobacillus sojae NBRC 105379.</title>
        <authorList>
            <person name="Hosoyama A."/>
            <person name="Uohara A."/>
            <person name="Ohji S."/>
            <person name="Ichikawa N."/>
        </authorList>
    </citation>
    <scope>NUCLEOTIDE SEQUENCE [LARGE SCALE GENOMIC DNA]</scope>
    <source>
        <strain evidence="14 15">NBRC 105379</strain>
    </source>
</reference>
<feature type="domain" description="tRNA uridine 5-carboxymethylaminomethyl modification enzyme C-terminal subdomain" evidence="13">
    <location>
        <begin position="545"/>
        <end position="616"/>
    </location>
</feature>
<dbReference type="FunFam" id="3.50.50.60:FF:000063">
    <property type="entry name" value="tRNA uridine 5-carboxymethylaminomethyl modification enzyme MnmG"/>
    <property type="match status" value="1"/>
</dbReference>
<dbReference type="Gene3D" id="1.10.10.1800">
    <property type="entry name" value="tRNA uridine 5-carboxymethylaminomethyl modification enzyme MnmG/GidA"/>
    <property type="match status" value="1"/>
</dbReference>
<dbReference type="SUPFAM" id="SSF51905">
    <property type="entry name" value="FAD/NAD(P)-binding domain"/>
    <property type="match status" value="1"/>
</dbReference>
<feature type="binding site" evidence="12">
    <location>
        <begin position="14"/>
        <end position="19"/>
    </location>
    <ligand>
        <name>FAD</name>
        <dbReference type="ChEBI" id="CHEBI:57692"/>
    </ligand>
</feature>
<dbReference type="FunFam" id="1.10.150.570:FF:000001">
    <property type="entry name" value="tRNA uridine 5-carboxymethylaminomethyl modification enzyme MnmG"/>
    <property type="match status" value="1"/>
</dbReference>
<dbReference type="SMART" id="SM01228">
    <property type="entry name" value="GIDA_assoc_3"/>
    <property type="match status" value="1"/>
</dbReference>
<dbReference type="NCBIfam" id="TIGR00136">
    <property type="entry name" value="mnmG_gidA"/>
    <property type="match status" value="1"/>
</dbReference>
<dbReference type="Gene3D" id="1.10.150.570">
    <property type="entry name" value="GidA associated domain, C-terminal subdomain"/>
    <property type="match status" value="1"/>
</dbReference>
<evidence type="ECO:0000256" key="4">
    <source>
        <dbReference type="ARBA" id="ARBA00020461"/>
    </source>
</evidence>
<dbReference type="InterPro" id="IPR049312">
    <property type="entry name" value="GIDA_C_N"/>
</dbReference>
<evidence type="ECO:0000256" key="9">
    <source>
        <dbReference type="ARBA" id="ARBA00023027"/>
    </source>
</evidence>
<dbReference type="GO" id="GO:0005829">
    <property type="term" value="C:cytosol"/>
    <property type="evidence" value="ECO:0007669"/>
    <property type="project" value="TreeGrafter"/>
</dbReference>
<feature type="binding site" evidence="12">
    <location>
        <position position="181"/>
    </location>
    <ligand>
        <name>FAD</name>
        <dbReference type="ChEBI" id="CHEBI:57692"/>
    </ligand>
</feature>
<comment type="function">
    <text evidence="2 12">NAD-binding protein involved in the addition of a carboxymethylaminomethyl (cmnm) group at the wobble position (U34) of certain tRNAs, forming tRNA-cmnm(5)s(2)U34.</text>
</comment>
<keyword evidence="6 12" id="KW-0285">Flavoprotein</keyword>
<comment type="subcellular location">
    <subcellularLocation>
        <location evidence="12">Cytoplasm</location>
    </subcellularLocation>
</comment>
<feature type="binding site" evidence="12">
    <location>
        <position position="126"/>
    </location>
    <ligand>
        <name>FAD</name>
        <dbReference type="ChEBI" id="CHEBI:57692"/>
    </ligand>
</feature>
<evidence type="ECO:0000256" key="8">
    <source>
        <dbReference type="ARBA" id="ARBA00022827"/>
    </source>
</evidence>
<name>A0A511ZQH1_9BACI</name>
<dbReference type="Pfam" id="PF13932">
    <property type="entry name" value="SAM_GIDA_C"/>
    <property type="match status" value="1"/>
</dbReference>
<protein>
    <recommendedName>
        <fullName evidence="4 12">tRNA uridine 5-carboxymethylaminomethyl modification enzyme MnmG</fullName>
    </recommendedName>
    <alternativeName>
        <fullName evidence="11 12">Glucose-inhibited division protein A</fullName>
    </alternativeName>
</protein>
<dbReference type="PANTHER" id="PTHR11806:SF0">
    <property type="entry name" value="PROTEIN MTO1 HOMOLOG, MITOCHONDRIAL"/>
    <property type="match status" value="1"/>
</dbReference>
<evidence type="ECO:0000256" key="2">
    <source>
        <dbReference type="ARBA" id="ARBA00003717"/>
    </source>
</evidence>
<accession>A0A511ZQH1</accession>
<dbReference type="FunFam" id="3.50.50.60:FF:000002">
    <property type="entry name" value="tRNA uridine 5-carboxymethylaminomethyl modification enzyme MnmG"/>
    <property type="match status" value="1"/>
</dbReference>
<dbReference type="InterPro" id="IPR020595">
    <property type="entry name" value="MnmG-rel_CS"/>
</dbReference>
<comment type="caution">
    <text evidence="14">The sequence shown here is derived from an EMBL/GenBank/DDBJ whole genome shotgun (WGS) entry which is preliminary data.</text>
</comment>
<dbReference type="GO" id="GO:0002098">
    <property type="term" value="P:tRNA wobble uridine modification"/>
    <property type="evidence" value="ECO:0007669"/>
    <property type="project" value="InterPro"/>
</dbReference>
<organism evidence="14 15">
    <name type="scientific">Oceanobacillus sojae</name>
    <dbReference type="NCBI Taxonomy" id="582851"/>
    <lineage>
        <taxon>Bacteria</taxon>
        <taxon>Bacillati</taxon>
        <taxon>Bacillota</taxon>
        <taxon>Bacilli</taxon>
        <taxon>Bacillales</taxon>
        <taxon>Bacillaceae</taxon>
        <taxon>Oceanobacillus</taxon>
    </lineage>
</organism>
<comment type="similarity">
    <text evidence="3 12">Belongs to the MnmG family.</text>
</comment>
<dbReference type="PRINTS" id="PR00368">
    <property type="entry name" value="FADPNR"/>
</dbReference>
<dbReference type="GO" id="GO:0050660">
    <property type="term" value="F:flavin adenine dinucleotide binding"/>
    <property type="evidence" value="ECO:0007669"/>
    <property type="project" value="UniProtKB-UniRule"/>
</dbReference>
<dbReference type="STRING" id="582851.GCA_900162665_02071"/>
<dbReference type="InterPro" id="IPR002218">
    <property type="entry name" value="MnmG-rel"/>
</dbReference>
<dbReference type="InterPro" id="IPR040131">
    <property type="entry name" value="MnmG_N"/>
</dbReference>
<dbReference type="Proteomes" id="UP000321558">
    <property type="component" value="Unassembled WGS sequence"/>
</dbReference>
<dbReference type="EMBL" id="BJYM01000027">
    <property type="protein sequence ID" value="GEN89708.1"/>
    <property type="molecule type" value="Genomic_DNA"/>
</dbReference>
<keyword evidence="8 12" id="KW-0274">FAD</keyword>
<proteinExistence type="inferred from homology"/>
<evidence type="ECO:0000256" key="11">
    <source>
        <dbReference type="ARBA" id="ARBA00031800"/>
    </source>
</evidence>
<evidence type="ECO:0000256" key="3">
    <source>
        <dbReference type="ARBA" id="ARBA00007653"/>
    </source>
</evidence>
<keyword evidence="15" id="KW-1185">Reference proteome</keyword>
<feature type="binding site" evidence="12">
    <location>
        <position position="370"/>
    </location>
    <ligand>
        <name>FAD</name>
        <dbReference type="ChEBI" id="CHEBI:57692"/>
    </ligand>
</feature>
<evidence type="ECO:0000256" key="12">
    <source>
        <dbReference type="HAMAP-Rule" id="MF_00129"/>
    </source>
</evidence>
<dbReference type="GO" id="GO:0030488">
    <property type="term" value="P:tRNA methylation"/>
    <property type="evidence" value="ECO:0007669"/>
    <property type="project" value="TreeGrafter"/>
</dbReference>
<dbReference type="PROSITE" id="PS01280">
    <property type="entry name" value="GIDA_1"/>
    <property type="match status" value="1"/>
</dbReference>
<dbReference type="Pfam" id="PF01134">
    <property type="entry name" value="GIDA"/>
    <property type="match status" value="1"/>
</dbReference>
<dbReference type="PRINTS" id="PR00411">
    <property type="entry name" value="PNDRDTASEI"/>
</dbReference>
<evidence type="ECO:0000256" key="10">
    <source>
        <dbReference type="ARBA" id="ARBA00025948"/>
    </source>
</evidence>
<dbReference type="Gene3D" id="3.50.50.60">
    <property type="entry name" value="FAD/NAD(P)-binding domain"/>
    <property type="match status" value="2"/>
</dbReference>
<evidence type="ECO:0000256" key="1">
    <source>
        <dbReference type="ARBA" id="ARBA00001974"/>
    </source>
</evidence>
<dbReference type="Pfam" id="PF21680">
    <property type="entry name" value="GIDA_C_1st"/>
    <property type="match status" value="1"/>
</dbReference>
<dbReference type="InterPro" id="IPR044920">
    <property type="entry name" value="MnmG_C_subdom_sf"/>
</dbReference>
<gene>
    <name evidence="12 14" type="primary">mnmG</name>
    <name evidence="12" type="synonym">gidA</name>
    <name evidence="14" type="ORF">OSO01_44470</name>
</gene>
<dbReference type="RefSeq" id="WP_147212586.1">
    <property type="nucleotide sequence ID" value="NZ_BJYM01000027.1"/>
</dbReference>
<evidence type="ECO:0000259" key="13">
    <source>
        <dbReference type="SMART" id="SM01228"/>
    </source>
</evidence>
<keyword evidence="7 12" id="KW-0819">tRNA processing</keyword>
<dbReference type="InterPro" id="IPR004416">
    <property type="entry name" value="MnmG"/>
</dbReference>
<evidence type="ECO:0000256" key="7">
    <source>
        <dbReference type="ARBA" id="ARBA00022694"/>
    </source>
</evidence>
<dbReference type="AlphaFoldDB" id="A0A511ZQH1"/>
<keyword evidence="9 12" id="KW-0520">NAD</keyword>
<dbReference type="InterPro" id="IPR036188">
    <property type="entry name" value="FAD/NAD-bd_sf"/>
</dbReference>
<dbReference type="FunFam" id="1.10.10.1800:FF:000001">
    <property type="entry name" value="tRNA uridine 5-carboxymethylaminomethyl modification enzyme MnmG"/>
    <property type="match status" value="1"/>
</dbReference>
<dbReference type="InterPro" id="IPR047001">
    <property type="entry name" value="MnmG_C_subdom"/>
</dbReference>
<dbReference type="PANTHER" id="PTHR11806">
    <property type="entry name" value="GLUCOSE INHIBITED DIVISION PROTEIN A"/>
    <property type="match status" value="1"/>
</dbReference>
<comment type="cofactor">
    <cofactor evidence="1 12">
        <name>FAD</name>
        <dbReference type="ChEBI" id="CHEBI:57692"/>
    </cofactor>
</comment>
<comment type="subunit">
    <text evidence="10 12">Homodimer. Heterotetramer of two MnmE and two MnmG subunits.</text>
</comment>
<dbReference type="PROSITE" id="PS01281">
    <property type="entry name" value="GIDA_2"/>
    <property type="match status" value="1"/>
</dbReference>
<keyword evidence="5 12" id="KW-0963">Cytoplasm</keyword>
<evidence type="ECO:0000256" key="6">
    <source>
        <dbReference type="ARBA" id="ARBA00022630"/>
    </source>
</evidence>